<feature type="compositionally biased region" description="Polar residues" evidence="1">
    <location>
        <begin position="244"/>
        <end position="253"/>
    </location>
</feature>
<feature type="region of interest" description="Disordered" evidence="1">
    <location>
        <begin position="851"/>
        <end position="882"/>
    </location>
</feature>
<feature type="compositionally biased region" description="Low complexity" evidence="1">
    <location>
        <begin position="851"/>
        <end position="864"/>
    </location>
</feature>
<gene>
    <name evidence="2" type="ORF">FDP41_003346</name>
</gene>
<feature type="compositionally biased region" description="Low complexity" evidence="1">
    <location>
        <begin position="220"/>
        <end position="232"/>
    </location>
</feature>
<dbReference type="VEuPathDB" id="AmoebaDB:NF0062470"/>
<feature type="compositionally biased region" description="Polar residues" evidence="1">
    <location>
        <begin position="913"/>
        <end position="926"/>
    </location>
</feature>
<feature type="compositionally biased region" description="Low complexity" evidence="1">
    <location>
        <begin position="782"/>
        <end position="792"/>
    </location>
</feature>
<feature type="region of interest" description="Disordered" evidence="1">
    <location>
        <begin position="428"/>
        <end position="471"/>
    </location>
</feature>
<evidence type="ECO:0000313" key="3">
    <source>
        <dbReference type="Proteomes" id="UP000444721"/>
    </source>
</evidence>
<keyword evidence="3" id="KW-1185">Reference proteome</keyword>
<dbReference type="OrthoDB" id="10502631at2759"/>
<dbReference type="Proteomes" id="UP000444721">
    <property type="component" value="Unassembled WGS sequence"/>
</dbReference>
<feature type="region of interest" description="Disordered" evidence="1">
    <location>
        <begin position="764"/>
        <end position="792"/>
    </location>
</feature>
<dbReference type="AlphaFoldDB" id="A0A6A5BT14"/>
<evidence type="ECO:0000256" key="1">
    <source>
        <dbReference type="SAM" id="MobiDB-lite"/>
    </source>
</evidence>
<feature type="region of interest" description="Disordered" evidence="1">
    <location>
        <begin position="898"/>
        <end position="926"/>
    </location>
</feature>
<feature type="compositionally biased region" description="Low complexity" evidence="1">
    <location>
        <begin position="89"/>
        <end position="105"/>
    </location>
</feature>
<feature type="compositionally biased region" description="Low complexity" evidence="1">
    <location>
        <begin position="254"/>
        <end position="264"/>
    </location>
</feature>
<evidence type="ECO:0000313" key="2">
    <source>
        <dbReference type="EMBL" id="KAF0977354.1"/>
    </source>
</evidence>
<feature type="compositionally biased region" description="Polar residues" evidence="1">
    <location>
        <begin position="367"/>
        <end position="376"/>
    </location>
</feature>
<dbReference type="VEuPathDB" id="AmoebaDB:FDP41_003346"/>
<feature type="compositionally biased region" description="Polar residues" evidence="1">
    <location>
        <begin position="113"/>
        <end position="176"/>
    </location>
</feature>
<feature type="compositionally biased region" description="Polar residues" evidence="1">
    <location>
        <begin position="865"/>
        <end position="882"/>
    </location>
</feature>
<feature type="compositionally biased region" description="Polar residues" evidence="1">
    <location>
        <begin position="24"/>
        <end position="33"/>
    </location>
</feature>
<organism evidence="2 3">
    <name type="scientific">Naegleria fowleri</name>
    <name type="common">Brain eating amoeba</name>
    <dbReference type="NCBI Taxonomy" id="5763"/>
    <lineage>
        <taxon>Eukaryota</taxon>
        <taxon>Discoba</taxon>
        <taxon>Heterolobosea</taxon>
        <taxon>Tetramitia</taxon>
        <taxon>Eutetramitia</taxon>
        <taxon>Vahlkampfiidae</taxon>
        <taxon>Naegleria</taxon>
    </lineage>
</organism>
<reference evidence="2 3" key="1">
    <citation type="journal article" date="2019" name="Sci. Rep.">
        <title>Nanopore sequencing improves the draft genome of the human pathogenic amoeba Naegleria fowleri.</title>
        <authorList>
            <person name="Liechti N."/>
            <person name="Schurch N."/>
            <person name="Bruggmann R."/>
            <person name="Wittwer M."/>
        </authorList>
    </citation>
    <scope>NUCLEOTIDE SEQUENCE [LARGE SCALE GENOMIC DNA]</scope>
    <source>
        <strain evidence="2 3">ATCC 30894</strain>
    </source>
</reference>
<dbReference type="OMA" id="HVANTND"/>
<feature type="region of interest" description="Disordered" evidence="1">
    <location>
        <begin position="1"/>
        <end position="264"/>
    </location>
</feature>
<feature type="compositionally biased region" description="Low complexity" evidence="1">
    <location>
        <begin position="438"/>
        <end position="464"/>
    </location>
</feature>
<feature type="compositionally biased region" description="Polar residues" evidence="1">
    <location>
        <begin position="322"/>
        <end position="341"/>
    </location>
</feature>
<dbReference type="VEuPathDB" id="AmoebaDB:NfTy_072030"/>
<proteinExistence type="predicted"/>
<dbReference type="RefSeq" id="XP_044562067.1">
    <property type="nucleotide sequence ID" value="XM_044706640.1"/>
</dbReference>
<feature type="compositionally biased region" description="Low complexity" evidence="1">
    <location>
        <begin position="181"/>
        <end position="212"/>
    </location>
</feature>
<comment type="caution">
    <text evidence="2">The sequence shown here is derived from an EMBL/GenBank/DDBJ whole genome shotgun (WGS) entry which is preliminary data.</text>
</comment>
<protein>
    <submittedName>
        <fullName evidence="2">Uncharacterized protein</fullName>
    </submittedName>
</protein>
<feature type="compositionally biased region" description="Polar residues" evidence="1">
    <location>
        <begin position="44"/>
        <end position="70"/>
    </location>
</feature>
<dbReference type="EMBL" id="VFQX01000034">
    <property type="protein sequence ID" value="KAF0977354.1"/>
    <property type="molecule type" value="Genomic_DNA"/>
</dbReference>
<sequence>MVETVLSFHQYGTDDSSDIPGYTETPSSTSKYSKTVPPLRFHKPSSQQELSQGNSSARRNNDNVISTPKSSSRDRYMKNTPSNDAAKILPSPNKNSSSRSLKNLSGIDDNNSKDVSSTPSKLNHSRKQSLASLRQLETSLSNKALEKPNNTPRSSRISSTSAQQTGKPSSFHNTVNLPPVINNSKISASNNNQQNSVIRSSSSKRVSSKSSNFNTYTPQSSSSTTSSSSNNSLGQLVKPAIPYSANSNDATSPSNLSTNNNISVNNNSENSKGLNFSLNLKNVIPVIPLTLPDKTTTVIDKSILTNNVSQRTPKQKSENNKIDSNVQTQKSTSNETPTVLSSRKELSNVVVAKSSSLPNSSRRKKGNSSQQKSPLGTNIILLSHDFGLEMDYSNRSNEMDNVEEEDGSPDDSSIEVLTVRSAVEDVFHKTHSNSQTPRLGKQGSQSSLQGSNSSSRSKQSNASSYDHEDDVRTFSEKELRILQQSFSKKSENNHVANTNDEDHEQCSFWEQVEIDHFSLLSDSERMYTLFSMWIQEEQEEEIKEVYKLQYFDERMEEKGNFEFPHFQTYLRDELSKLKKASSIIYEEAFVQVVDYFISLIAPRHDQFSTSTRVNNLLFVWQEFISLEFFDYLDIKRIGSISKESVFMILCLISAQCKRNLCLFLEIFGETIFELCRSSSNSSTSRNLKRSSAQQKVTSVHEARKLSFMCGIDDIQFTKALIRYNYQDLEWLDLEMFLKVYRHIFQKFDKGTLLEKEYFVPPMISPSTDRTTAPPISARKAVGGSSESASSNRSGFHHINAVAIASTTNTGSTNSNNNSAHHQSFEGSVTALHMDINSSSSVVIETSSLLSEMSHPHPNSISPSSQEVFNKAQSTQQQPAGSSSFVQNALALLASSSVTPLSETPHHQEMDENNVYNPPSSGRTPKQIYSSSKKIAFPLRGLSQTQLVDTLAESSHHQNKATSITNSTHNHGKPFPSKQDETPYFIEEESTKKQVPFVSDDKFLEETKEKVFMPAHHHHNSEKHECSNSKSSGKHNKYLVNAMDGGDLSQSGRHMKAKISSSSTNHEKKDSSRKKRWKCCIM</sequence>
<dbReference type="GeneID" id="68110564"/>
<name>A0A6A5BT14_NAEFO</name>
<feature type="region of interest" description="Disordered" evidence="1">
    <location>
        <begin position="308"/>
        <end position="378"/>
    </location>
</feature>
<feature type="region of interest" description="Disordered" evidence="1">
    <location>
        <begin position="1014"/>
        <end position="1081"/>
    </location>
</feature>
<feature type="compositionally biased region" description="Basic residues" evidence="1">
    <location>
        <begin position="1070"/>
        <end position="1081"/>
    </location>
</feature>
<accession>A0A6A5BT14</accession>